<name>A0ABQ7JTW0_9FUNG</name>
<dbReference type="PANTHER" id="PTHR22838:SF0">
    <property type="entry name" value="WD REPEAT-CONTAINING PROTEIN 26"/>
    <property type="match status" value="1"/>
</dbReference>
<dbReference type="Proteomes" id="UP001194696">
    <property type="component" value="Unassembled WGS sequence"/>
</dbReference>
<feature type="repeat" description="WD" evidence="3">
    <location>
        <begin position="196"/>
        <end position="228"/>
    </location>
</feature>
<evidence type="ECO:0000256" key="4">
    <source>
        <dbReference type="SAM" id="MobiDB-lite"/>
    </source>
</evidence>
<dbReference type="SMART" id="SM00320">
    <property type="entry name" value="WD40"/>
    <property type="match status" value="4"/>
</dbReference>
<evidence type="ECO:0000313" key="5">
    <source>
        <dbReference type="EMBL" id="KAG0284937.1"/>
    </source>
</evidence>
<comment type="caution">
    <text evidence="5">The sequence shown here is derived from an EMBL/GenBank/DDBJ whole genome shotgun (WGS) entry which is preliminary data.</text>
</comment>
<dbReference type="InterPro" id="IPR051350">
    <property type="entry name" value="WD_repeat-ST_regulator"/>
</dbReference>
<keyword evidence="2" id="KW-0677">Repeat</keyword>
<dbReference type="Pfam" id="PF00400">
    <property type="entry name" value="WD40"/>
    <property type="match status" value="2"/>
</dbReference>
<dbReference type="InterPro" id="IPR001680">
    <property type="entry name" value="WD40_rpt"/>
</dbReference>
<dbReference type="PANTHER" id="PTHR22838">
    <property type="entry name" value="WD REPEAT PROTEIN 26-RELATED"/>
    <property type="match status" value="1"/>
</dbReference>
<keyword evidence="1 3" id="KW-0853">WD repeat</keyword>
<feature type="compositionally biased region" description="Low complexity" evidence="4">
    <location>
        <begin position="90"/>
        <end position="105"/>
    </location>
</feature>
<accession>A0ABQ7JTW0</accession>
<feature type="compositionally biased region" description="Low complexity" evidence="4">
    <location>
        <begin position="10"/>
        <end position="24"/>
    </location>
</feature>
<evidence type="ECO:0000256" key="3">
    <source>
        <dbReference type="PROSITE-ProRule" id="PRU00221"/>
    </source>
</evidence>
<evidence type="ECO:0000256" key="2">
    <source>
        <dbReference type="ARBA" id="ARBA00022737"/>
    </source>
</evidence>
<feature type="region of interest" description="Disordered" evidence="4">
    <location>
        <begin position="1"/>
        <end position="26"/>
    </location>
</feature>
<dbReference type="SUPFAM" id="SSF50978">
    <property type="entry name" value="WD40 repeat-like"/>
    <property type="match status" value="1"/>
</dbReference>
<dbReference type="Gene3D" id="2.130.10.10">
    <property type="entry name" value="YVTN repeat-like/Quinoprotein amine dehydrogenase"/>
    <property type="match status" value="2"/>
</dbReference>
<dbReference type="PROSITE" id="PS50082">
    <property type="entry name" value="WD_REPEATS_2"/>
    <property type="match status" value="1"/>
</dbReference>
<dbReference type="InterPro" id="IPR011659">
    <property type="entry name" value="WD40"/>
</dbReference>
<dbReference type="InterPro" id="IPR036322">
    <property type="entry name" value="WD40_repeat_dom_sf"/>
</dbReference>
<protein>
    <recommendedName>
        <fullName evidence="7">WD40 repeat-like protein</fullName>
    </recommendedName>
</protein>
<evidence type="ECO:0000313" key="6">
    <source>
        <dbReference type="Proteomes" id="UP001194696"/>
    </source>
</evidence>
<dbReference type="InterPro" id="IPR015943">
    <property type="entry name" value="WD40/YVTN_repeat-like_dom_sf"/>
</dbReference>
<dbReference type="Pfam" id="PF07676">
    <property type="entry name" value="PD40"/>
    <property type="match status" value="1"/>
</dbReference>
<keyword evidence="6" id="KW-1185">Reference proteome</keyword>
<dbReference type="EMBL" id="JAAAIM010000716">
    <property type="protein sequence ID" value="KAG0284937.1"/>
    <property type="molecule type" value="Genomic_DNA"/>
</dbReference>
<reference evidence="5 6" key="1">
    <citation type="journal article" date="2020" name="Fungal Divers.">
        <title>Resolving the Mortierellaceae phylogeny through synthesis of multi-gene phylogenetics and phylogenomics.</title>
        <authorList>
            <person name="Vandepol N."/>
            <person name="Liber J."/>
            <person name="Desiro A."/>
            <person name="Na H."/>
            <person name="Kennedy M."/>
            <person name="Barry K."/>
            <person name="Grigoriev I.V."/>
            <person name="Miller A.N."/>
            <person name="O'Donnell K."/>
            <person name="Stajich J.E."/>
            <person name="Bonito G."/>
        </authorList>
    </citation>
    <scope>NUCLEOTIDE SEQUENCE [LARGE SCALE GENOMIC DNA]</scope>
    <source>
        <strain evidence="5 6">AD045</strain>
    </source>
</reference>
<evidence type="ECO:0000256" key="1">
    <source>
        <dbReference type="ARBA" id="ARBA00022574"/>
    </source>
</evidence>
<proteinExistence type="predicted"/>
<feature type="compositionally biased region" description="Low complexity" evidence="4">
    <location>
        <begin position="58"/>
        <end position="74"/>
    </location>
</feature>
<sequence>MSLSPPPRKPSVSSPQRSSSARYPKINTHALFAAHAPINETDDQDVEKDLANFFASTSLSAPTSSSSTSPTSLPDRNHYSRPSSIATVFSPIDPSDSSWSSKASPQPCPLGHHYQLHHDVDNNLHGGHDQDMAMAGPMLPSCSYCSSVRSNSISSVMDDTHSIQVRERNNSTSQSIENQRRDALRELVPNVVRHRLTFHLDECWFVHFSPSAQYLASVGLDFTVLLWQDIMTPEPSIYRTFNFNRSISHISWSPDSKYIVVNFQYDPYHEDFICELMLVEVESGETLFSRTLQDNSRQSIVSDVAWFPDSQRIIYTDNRGKFTVWDDKQMHRPAHMVVYDLKSMTYVRSFEAETLENNNFIIMPTFVGPHEEFLCSGSETGKLHLWDIETGDLISVLDEHSKHTGCMAGSPVHPGVMASCSDDNHIIIWVTKELQRELQESDEKWLEKRRQLARPAFDIKKGW</sequence>
<feature type="region of interest" description="Disordered" evidence="4">
    <location>
        <begin position="58"/>
        <end position="115"/>
    </location>
</feature>
<evidence type="ECO:0008006" key="7">
    <source>
        <dbReference type="Google" id="ProtNLM"/>
    </source>
</evidence>
<gene>
    <name evidence="5" type="ORF">BGZ96_010742</name>
</gene>
<organism evidence="5 6">
    <name type="scientific">Linnemannia gamsii</name>
    <dbReference type="NCBI Taxonomy" id="64522"/>
    <lineage>
        <taxon>Eukaryota</taxon>
        <taxon>Fungi</taxon>
        <taxon>Fungi incertae sedis</taxon>
        <taxon>Mucoromycota</taxon>
        <taxon>Mortierellomycotina</taxon>
        <taxon>Mortierellomycetes</taxon>
        <taxon>Mortierellales</taxon>
        <taxon>Mortierellaceae</taxon>
        <taxon>Linnemannia</taxon>
    </lineage>
</organism>